<evidence type="ECO:0000256" key="1">
    <source>
        <dbReference type="SAM" id="MobiDB-lite"/>
    </source>
</evidence>
<accession>A0A7W5DVJ1</accession>
<name>A0A7W5DVJ1_9BACT</name>
<feature type="compositionally biased region" description="Polar residues" evidence="1">
    <location>
        <begin position="47"/>
        <end position="62"/>
    </location>
</feature>
<dbReference type="RefSeq" id="WP_184302718.1">
    <property type="nucleotide sequence ID" value="NZ_JACHXU010000003.1"/>
</dbReference>
<evidence type="ECO:0000313" key="2">
    <source>
        <dbReference type="EMBL" id="MBB3205321.1"/>
    </source>
</evidence>
<gene>
    <name evidence="2" type="ORF">FHS27_001121</name>
</gene>
<dbReference type="AlphaFoldDB" id="A0A7W5DVJ1"/>
<comment type="caution">
    <text evidence="2">The sequence shown here is derived from an EMBL/GenBank/DDBJ whole genome shotgun (WGS) entry which is preliminary data.</text>
</comment>
<sequence length="430" mass="47415">MRRNPTLLAPAPVTIQDAIRKTAIFAISLIAFLTSNEATFAQGMALPSSSVSRTQPPSTQPQGGFMPRNADTPPSLQAAPNQPNPGGSPGGKLSSGGQLPRGAGQEHRVYDLRSYTGYLTTHDRPHQAVVDWIVRETGTDVWHTEPFGFMSADRDELTVYHTNEMHQVIAGIVDRFVAGDKDPQVMNLKVMTVGNPNWRSRAHMLMQHVSVQTPGIQAWLLTKENAALVMNLLRQRTDVRQVQAVDLIMHNGQTEKLASTRGRNYVINVKPSPAGWPPYEPETGEIQEGYQLELSPLLSVDGRTLDCVINANIDQVDKFVPVELDLPLPNQQVHRTKIEVPQLVSWRLHERFRWPSDMVLLLSCGVVASPDRTQSAMPFLDLGAITGTTAGRADALMFVEFRGKASQNLTQAPMVPQVSSRVSAPNRGRY</sequence>
<reference evidence="2 3" key="1">
    <citation type="submission" date="2020-08" db="EMBL/GenBank/DDBJ databases">
        <title>Genomic Encyclopedia of Type Strains, Phase III (KMG-III): the genomes of soil and plant-associated and newly described type strains.</title>
        <authorList>
            <person name="Whitman W."/>
        </authorList>
    </citation>
    <scope>NUCLEOTIDE SEQUENCE [LARGE SCALE GENOMIC DNA]</scope>
    <source>
        <strain evidence="2 3">CECT 8075</strain>
    </source>
</reference>
<keyword evidence="3" id="KW-1185">Reference proteome</keyword>
<proteinExistence type="predicted"/>
<protein>
    <submittedName>
        <fullName evidence="2">Uncharacterized protein</fullName>
    </submittedName>
</protein>
<dbReference type="EMBL" id="JACHXU010000003">
    <property type="protein sequence ID" value="MBB3205321.1"/>
    <property type="molecule type" value="Genomic_DNA"/>
</dbReference>
<dbReference type="Proteomes" id="UP000536179">
    <property type="component" value="Unassembled WGS sequence"/>
</dbReference>
<organism evidence="2 3">
    <name type="scientific">Aporhodopirellula rubra</name>
    <dbReference type="NCBI Taxonomy" id="980271"/>
    <lineage>
        <taxon>Bacteria</taxon>
        <taxon>Pseudomonadati</taxon>
        <taxon>Planctomycetota</taxon>
        <taxon>Planctomycetia</taxon>
        <taxon>Pirellulales</taxon>
        <taxon>Pirellulaceae</taxon>
        <taxon>Aporhodopirellula</taxon>
    </lineage>
</organism>
<evidence type="ECO:0000313" key="3">
    <source>
        <dbReference type="Proteomes" id="UP000536179"/>
    </source>
</evidence>
<feature type="region of interest" description="Disordered" evidence="1">
    <location>
        <begin position="47"/>
        <end position="106"/>
    </location>
</feature>